<proteinExistence type="predicted"/>
<organism evidence="3 4">
    <name type="scientific">Polluticaenibacter yanchengensis</name>
    <dbReference type="NCBI Taxonomy" id="3014562"/>
    <lineage>
        <taxon>Bacteria</taxon>
        <taxon>Pseudomonadati</taxon>
        <taxon>Bacteroidota</taxon>
        <taxon>Chitinophagia</taxon>
        <taxon>Chitinophagales</taxon>
        <taxon>Chitinophagaceae</taxon>
        <taxon>Polluticaenibacter</taxon>
    </lineage>
</organism>
<feature type="compositionally biased region" description="Low complexity" evidence="1">
    <location>
        <begin position="105"/>
        <end position="117"/>
    </location>
</feature>
<feature type="signal peptide" evidence="2">
    <location>
        <begin position="1"/>
        <end position="19"/>
    </location>
</feature>
<dbReference type="Proteomes" id="UP001210231">
    <property type="component" value="Unassembled WGS sequence"/>
</dbReference>
<dbReference type="EMBL" id="JAQGEF010000007">
    <property type="protein sequence ID" value="MDA3614669.1"/>
    <property type="molecule type" value="Genomic_DNA"/>
</dbReference>
<gene>
    <name evidence="3" type="ORF">O3P16_07605</name>
</gene>
<evidence type="ECO:0000313" key="3">
    <source>
        <dbReference type="EMBL" id="MDA3614669.1"/>
    </source>
</evidence>
<evidence type="ECO:0000256" key="2">
    <source>
        <dbReference type="SAM" id="SignalP"/>
    </source>
</evidence>
<keyword evidence="4" id="KW-1185">Reference proteome</keyword>
<evidence type="ECO:0000256" key="1">
    <source>
        <dbReference type="SAM" id="MobiDB-lite"/>
    </source>
</evidence>
<evidence type="ECO:0000313" key="4">
    <source>
        <dbReference type="Proteomes" id="UP001210231"/>
    </source>
</evidence>
<name>A0ABT4UJ83_9BACT</name>
<comment type="caution">
    <text evidence="3">The sequence shown here is derived from an EMBL/GenBank/DDBJ whole genome shotgun (WGS) entry which is preliminary data.</text>
</comment>
<feature type="region of interest" description="Disordered" evidence="1">
    <location>
        <begin position="87"/>
        <end position="120"/>
    </location>
</feature>
<dbReference type="RefSeq" id="WP_407030995.1">
    <property type="nucleotide sequence ID" value="NZ_JAQGEF010000007.1"/>
</dbReference>
<reference evidence="3 4" key="1">
    <citation type="submission" date="2022-12" db="EMBL/GenBank/DDBJ databases">
        <title>Chitinophagaceae gen. sp. nov., a new member of the family Chitinophagaceae, isolated from soil in a chemical factory.</title>
        <authorList>
            <person name="Ke Z."/>
        </authorList>
    </citation>
    <scope>NUCLEOTIDE SEQUENCE [LARGE SCALE GENOMIC DNA]</scope>
    <source>
        <strain evidence="3 4">LY-5</strain>
    </source>
</reference>
<sequence>MKNILLIICSIFLVFTAGATDTATIRAKAKKEVLDSIARAEKNKKEIRGMSAAMIYENKLLIGNKMYTLYDNKTWTVQEITAEPLEYEPSSSYGSGSGAKTNYKSSGSSSSTTVSTTCGAKNKTGGFCKRKVSGGGRCWQHG</sequence>
<feature type="chain" id="PRO_5046232828" evidence="2">
    <location>
        <begin position="20"/>
        <end position="142"/>
    </location>
</feature>
<keyword evidence="2" id="KW-0732">Signal</keyword>
<protein>
    <submittedName>
        <fullName evidence="3">Uncharacterized protein</fullName>
    </submittedName>
</protein>
<accession>A0ABT4UJ83</accession>